<dbReference type="GO" id="GO:0005524">
    <property type="term" value="F:ATP binding"/>
    <property type="evidence" value="ECO:0007669"/>
    <property type="project" value="UniProtKB-KW"/>
</dbReference>
<evidence type="ECO:0000313" key="4">
    <source>
        <dbReference type="EMBL" id="KUI19116.1"/>
    </source>
</evidence>
<dbReference type="SUPFAM" id="SSF48452">
    <property type="entry name" value="TPR-like"/>
    <property type="match status" value="1"/>
</dbReference>
<dbReference type="Proteomes" id="UP000053707">
    <property type="component" value="Unassembled WGS sequence"/>
</dbReference>
<comment type="caution">
    <text evidence="4">The sequence shown here is derived from an EMBL/GenBank/DDBJ whole genome shotgun (WGS) entry which is preliminary data.</text>
</comment>
<dbReference type="PANTHER" id="PTHR16305:SF35">
    <property type="entry name" value="TRANSCRIPTIONAL ACTIVATOR DOMAIN"/>
    <property type="match status" value="1"/>
</dbReference>
<dbReference type="GO" id="GO:0005737">
    <property type="term" value="C:cytoplasm"/>
    <property type="evidence" value="ECO:0007669"/>
    <property type="project" value="TreeGrafter"/>
</dbReference>
<evidence type="ECO:0000259" key="3">
    <source>
        <dbReference type="PROSITE" id="PS50043"/>
    </source>
</evidence>
<dbReference type="SMART" id="SM00421">
    <property type="entry name" value="HTH_LUXR"/>
    <property type="match status" value="1"/>
</dbReference>
<gene>
    <name evidence="4" type="ORF">AU192_04730</name>
</gene>
<protein>
    <submittedName>
        <fullName evidence="4">LuxR family transcriptional regulator</fullName>
    </submittedName>
</protein>
<dbReference type="InterPro" id="IPR000792">
    <property type="entry name" value="Tscrpt_reg_LuxR_C"/>
</dbReference>
<dbReference type="CDD" id="cd06170">
    <property type="entry name" value="LuxR_C_like"/>
    <property type="match status" value="1"/>
</dbReference>
<dbReference type="Gene3D" id="1.10.10.10">
    <property type="entry name" value="Winged helix-like DNA-binding domain superfamily/Winged helix DNA-binding domain"/>
    <property type="match status" value="1"/>
</dbReference>
<dbReference type="Pfam" id="PF00196">
    <property type="entry name" value="GerE"/>
    <property type="match status" value="1"/>
</dbReference>
<accession>A0A117JKY5</accession>
<sequence length="910" mass="97972">MADRPEEEKAVADFLQSASHAPSALLIEGEAGIGKTTLWQATSERARSRGFRVLSARNPSTESVLAYATLTELLANVDAAEFGDLPAAQRSAIERIRCDDGADAAPTDRRAVAAAFLSVVEGLASRQPLLLAIDDVQCVDPSSSHVLSYTARRLSGPVGVLGTLRTDGTEGYTWLQLRRPDATQRISLQPLTSRMLHAVVTQHLEHPLPRAKLARIDQISGGNPFYAIELAKVADGRPEVPLPDTLAAVVEARLSGLNPETMDALLAAASVANPSVDLVAAAVGTEHERAVELLEAAEQRGVVVIEGSRIRFTHPLLATGVYTGVAAEDRRRMHHRLAGFVDEPELQARHLALAATVGDDATVSALERAATSAHARGAPVAAAELIELAIALGGDTAERRMRLAAYCFDGGDPSRARALLEGVVGDLAPGPIRAEARHMLAVVRFVDDGYTEAVELLTTALEDATEGPAKAVMLTTLAYGLYMTGDHASARLRAEQSVAYTEQVGIPGLLSLALGVRATIQFFLGGGVDDPSMRRALELEDTETFTPIMLRPSVEHALMLACTGDLDTAYERMREISRRCTDRGEEGEVVFVDFYVALTRIWRADFPEAKRVAHEVSALARQLGGEFPAMLSLVLQAWLAAYDGAESKARLAAADAIDACRRSGTAWHEDWALSALGFLEVSLGNYGAAMEFLDPLVSRFAPESTEIQAAEFIPDAVEALVELGRATEAEPLVAALERNGRRLDRAWMLAVGGRCRAMLHAAEGDLRDAASCARRALENHHRLAMPFERARTQLLLGQLQARLRDRQAASTLNEALVTFEAIGTPVWAERARTSRDELRSAASRPDALTAAELRIAELAAVGLTNRDVAGELFLSAKTVEATLARVYRKLDIRSRAELTRVMGQSGRRGV</sequence>
<dbReference type="PROSITE" id="PS50043">
    <property type="entry name" value="HTH_LUXR_2"/>
    <property type="match status" value="1"/>
</dbReference>
<dbReference type="InterPro" id="IPR041664">
    <property type="entry name" value="AAA_16"/>
</dbReference>
<dbReference type="Pfam" id="PF13191">
    <property type="entry name" value="AAA_16"/>
    <property type="match status" value="1"/>
</dbReference>
<keyword evidence="2" id="KW-0067">ATP-binding</keyword>
<evidence type="ECO:0000256" key="2">
    <source>
        <dbReference type="ARBA" id="ARBA00022840"/>
    </source>
</evidence>
<organism evidence="4 5">
    <name type="scientific">Mycobacterium lehmannii</name>
    <dbReference type="NCBI Taxonomy" id="2048550"/>
    <lineage>
        <taxon>Bacteria</taxon>
        <taxon>Bacillati</taxon>
        <taxon>Actinomycetota</taxon>
        <taxon>Actinomycetes</taxon>
        <taxon>Mycobacteriales</taxon>
        <taxon>Mycobacteriaceae</taxon>
        <taxon>Mycobacterium</taxon>
    </lineage>
</organism>
<evidence type="ECO:0000256" key="1">
    <source>
        <dbReference type="ARBA" id="ARBA00022741"/>
    </source>
</evidence>
<dbReference type="InterPro" id="IPR036388">
    <property type="entry name" value="WH-like_DNA-bd_sf"/>
</dbReference>
<dbReference type="EMBL" id="LQIR01000008">
    <property type="protein sequence ID" value="KUI19116.1"/>
    <property type="molecule type" value="Genomic_DNA"/>
</dbReference>
<proteinExistence type="predicted"/>
<evidence type="ECO:0000313" key="5">
    <source>
        <dbReference type="Proteomes" id="UP000053707"/>
    </source>
</evidence>
<dbReference type="InterPro" id="IPR027417">
    <property type="entry name" value="P-loop_NTPase"/>
</dbReference>
<keyword evidence="1" id="KW-0547">Nucleotide-binding</keyword>
<dbReference type="InterPro" id="IPR011990">
    <property type="entry name" value="TPR-like_helical_dom_sf"/>
</dbReference>
<keyword evidence="5" id="KW-1185">Reference proteome</keyword>
<dbReference type="SUPFAM" id="SSF46894">
    <property type="entry name" value="C-terminal effector domain of the bipartite response regulators"/>
    <property type="match status" value="1"/>
</dbReference>
<dbReference type="InterPro" id="IPR016032">
    <property type="entry name" value="Sig_transdc_resp-reg_C-effctor"/>
</dbReference>
<dbReference type="GO" id="GO:0006355">
    <property type="term" value="P:regulation of DNA-templated transcription"/>
    <property type="evidence" value="ECO:0007669"/>
    <property type="project" value="InterPro"/>
</dbReference>
<dbReference type="GO" id="GO:0003677">
    <property type="term" value="F:DNA binding"/>
    <property type="evidence" value="ECO:0007669"/>
    <property type="project" value="InterPro"/>
</dbReference>
<name>A0A117JKY5_9MYCO</name>
<reference evidence="4 5" key="1">
    <citation type="submission" date="2016-01" db="EMBL/GenBank/DDBJ databases">
        <authorList>
            <consortium name="TB Trials Study Group"/>
            <person name="Sutton G."/>
            <person name="Brinkac L."/>
            <person name="Sanka R."/>
            <person name="Adams M."/>
            <person name="Lau E.L."/>
            <person name="Macaden R."/>
            <person name="Grewal H.M.S."/>
        </authorList>
    </citation>
    <scope>NUCLEOTIDE SEQUENCE [LARGE SCALE GENOMIC DNA]</scope>
    <source>
        <strain evidence="4 5">IS-1744</strain>
    </source>
</reference>
<dbReference type="PANTHER" id="PTHR16305">
    <property type="entry name" value="TESTICULAR SOLUBLE ADENYLYL CYCLASE"/>
    <property type="match status" value="1"/>
</dbReference>
<dbReference type="GO" id="GO:0004016">
    <property type="term" value="F:adenylate cyclase activity"/>
    <property type="evidence" value="ECO:0007669"/>
    <property type="project" value="TreeGrafter"/>
</dbReference>
<dbReference type="PRINTS" id="PR00038">
    <property type="entry name" value="HTHLUXR"/>
</dbReference>
<feature type="domain" description="HTH luxR-type" evidence="3">
    <location>
        <begin position="841"/>
        <end position="906"/>
    </location>
</feature>
<dbReference type="RefSeq" id="WP_064394968.1">
    <property type="nucleotide sequence ID" value="NZ_LQIR01000008.1"/>
</dbReference>
<dbReference type="SUPFAM" id="SSF52540">
    <property type="entry name" value="P-loop containing nucleoside triphosphate hydrolases"/>
    <property type="match status" value="1"/>
</dbReference>
<dbReference type="AlphaFoldDB" id="A0A117JKY5"/>
<dbReference type="Gene3D" id="1.25.40.10">
    <property type="entry name" value="Tetratricopeptide repeat domain"/>
    <property type="match status" value="1"/>
</dbReference>